<dbReference type="GO" id="GO:0043107">
    <property type="term" value="P:type IV pilus-dependent motility"/>
    <property type="evidence" value="ECO:0007669"/>
    <property type="project" value="InterPro"/>
</dbReference>
<protein>
    <submittedName>
        <fullName evidence="2">Type 4a pilus biogenesis protein PilO</fullName>
    </submittedName>
</protein>
<keyword evidence="1" id="KW-0812">Transmembrane</keyword>
<keyword evidence="1" id="KW-0472">Membrane</keyword>
<comment type="caution">
    <text evidence="2">The sequence shown here is derived from an EMBL/GenBank/DDBJ whole genome shotgun (WGS) entry which is preliminary data.</text>
</comment>
<evidence type="ECO:0000313" key="2">
    <source>
        <dbReference type="EMBL" id="MCL1139305.1"/>
    </source>
</evidence>
<organism evidence="2 3">
    <name type="scientific">Shewanella pneumatophori</name>
    <dbReference type="NCBI Taxonomy" id="314092"/>
    <lineage>
        <taxon>Bacteria</taxon>
        <taxon>Pseudomonadati</taxon>
        <taxon>Pseudomonadota</taxon>
        <taxon>Gammaproteobacteria</taxon>
        <taxon>Alteromonadales</taxon>
        <taxon>Shewanellaceae</taxon>
        <taxon>Shewanella</taxon>
    </lineage>
</organism>
<evidence type="ECO:0000313" key="3">
    <source>
        <dbReference type="Proteomes" id="UP001139293"/>
    </source>
</evidence>
<sequence length="218" mass="25062">MKQKWQQLAEKFDDLSQRERVLVAVATLVVAGLLFYLPLESALEKHSKISQQNQSIESENRISTQQIAMYEESLQKDPDTEYRDRLNNINQQNKQIDEQLSFQMVDMVPADHMPTLLAGLLSKVKGITLKSFTSIAPKPLLEVGEEKKINLYSHGIRLELVGDYFSVLRFIEAVESMPNKLYWRSMDYRVDAYPKAAISLELYTLSINKDFISVANKD</sequence>
<name>A0A9X1ZG82_9GAMM</name>
<reference evidence="2" key="1">
    <citation type="submission" date="2022-01" db="EMBL/GenBank/DDBJ databases">
        <title>Whole genome-based taxonomy of the Shewanellaceae.</title>
        <authorList>
            <person name="Martin-Rodriguez A.J."/>
        </authorList>
    </citation>
    <scope>NUCLEOTIDE SEQUENCE</scope>
    <source>
        <strain evidence="2">KCTC 23973</strain>
    </source>
</reference>
<keyword evidence="3" id="KW-1185">Reference proteome</keyword>
<dbReference type="RefSeq" id="WP_248950474.1">
    <property type="nucleotide sequence ID" value="NZ_JAKILB010000007.1"/>
</dbReference>
<dbReference type="AlphaFoldDB" id="A0A9X1ZG82"/>
<evidence type="ECO:0000256" key="1">
    <source>
        <dbReference type="SAM" id="Phobius"/>
    </source>
</evidence>
<dbReference type="GO" id="GO:0043683">
    <property type="term" value="P:type IV pilus assembly"/>
    <property type="evidence" value="ECO:0007669"/>
    <property type="project" value="InterPro"/>
</dbReference>
<gene>
    <name evidence="2" type="ORF">L2740_12215</name>
</gene>
<feature type="transmembrane region" description="Helical" evidence="1">
    <location>
        <begin position="21"/>
        <end position="39"/>
    </location>
</feature>
<accession>A0A9X1ZG82</accession>
<dbReference type="Proteomes" id="UP001139293">
    <property type="component" value="Unassembled WGS sequence"/>
</dbReference>
<dbReference type="EMBL" id="JAKILB010000007">
    <property type="protein sequence ID" value="MCL1139305.1"/>
    <property type="molecule type" value="Genomic_DNA"/>
</dbReference>
<proteinExistence type="predicted"/>
<keyword evidence="1" id="KW-1133">Transmembrane helix</keyword>